<keyword evidence="1" id="KW-1133">Transmembrane helix</keyword>
<feature type="chain" id="PRO_5001754463" description="EGF-like domain-containing protein" evidence="2">
    <location>
        <begin position="24"/>
        <end position="648"/>
    </location>
</feature>
<reference evidence="3 4" key="1">
    <citation type="submission" date="2013-11" db="EMBL/GenBank/DDBJ databases">
        <title>The Genome Sequence of Phytophthora parasitica P1976.</title>
        <authorList>
            <consortium name="The Broad Institute Genomics Platform"/>
            <person name="Russ C."/>
            <person name="Tyler B."/>
            <person name="Panabieres F."/>
            <person name="Shan W."/>
            <person name="Tripathy S."/>
            <person name="Grunwald N."/>
            <person name="Machado M."/>
            <person name="Johnson C.S."/>
            <person name="Walker B."/>
            <person name="Young S."/>
            <person name="Zeng Q."/>
            <person name="Gargeya S."/>
            <person name="Fitzgerald M."/>
            <person name="Haas B."/>
            <person name="Abouelleil A."/>
            <person name="Allen A.W."/>
            <person name="Alvarado L."/>
            <person name="Arachchi H.M."/>
            <person name="Berlin A.M."/>
            <person name="Chapman S.B."/>
            <person name="Gainer-Dewar J."/>
            <person name="Goldberg J."/>
            <person name="Griggs A."/>
            <person name="Gujja S."/>
            <person name="Hansen M."/>
            <person name="Howarth C."/>
            <person name="Imamovic A."/>
            <person name="Ireland A."/>
            <person name="Larimer J."/>
            <person name="McCowan C."/>
            <person name="Murphy C."/>
            <person name="Pearson M."/>
            <person name="Poon T.W."/>
            <person name="Priest M."/>
            <person name="Roberts A."/>
            <person name="Saif S."/>
            <person name="Shea T."/>
            <person name="Sisk P."/>
            <person name="Sykes S."/>
            <person name="Wortman J."/>
            <person name="Nusbaum C."/>
            <person name="Birren B."/>
        </authorList>
    </citation>
    <scope>NUCLEOTIDE SEQUENCE [LARGE SCALE GENOMIC DNA]</scope>
    <source>
        <strain evidence="3 4">P1976</strain>
    </source>
</reference>
<name>A0A081ATP2_PHYNI</name>
<comment type="caution">
    <text evidence="3">The sequence shown here is derived from an EMBL/GenBank/DDBJ whole genome shotgun (WGS) entry which is preliminary data.</text>
</comment>
<dbReference type="AlphaFoldDB" id="A0A081ATP2"/>
<gene>
    <name evidence="3" type="ORF">F444_03581</name>
</gene>
<dbReference type="OrthoDB" id="540213at2759"/>
<accession>A0A081ATP2</accession>
<keyword evidence="1" id="KW-0812">Transmembrane</keyword>
<evidence type="ECO:0000313" key="4">
    <source>
        <dbReference type="Proteomes" id="UP000028582"/>
    </source>
</evidence>
<feature type="signal peptide" evidence="2">
    <location>
        <begin position="1"/>
        <end position="23"/>
    </location>
</feature>
<dbReference type="Pfam" id="PF08757">
    <property type="entry name" value="CotH"/>
    <property type="match status" value="2"/>
</dbReference>
<keyword evidence="2" id="KW-0732">Signal</keyword>
<feature type="transmembrane region" description="Helical" evidence="1">
    <location>
        <begin position="599"/>
        <end position="617"/>
    </location>
</feature>
<keyword evidence="1" id="KW-0472">Membrane</keyword>
<dbReference type="InterPro" id="IPR014867">
    <property type="entry name" value="Spore_coat_CotH_CotH2/3/7"/>
</dbReference>
<evidence type="ECO:0000256" key="1">
    <source>
        <dbReference type="SAM" id="Phobius"/>
    </source>
</evidence>
<proteinExistence type="predicted"/>
<evidence type="ECO:0000256" key="2">
    <source>
        <dbReference type="SAM" id="SignalP"/>
    </source>
</evidence>
<dbReference type="Proteomes" id="UP000028582">
    <property type="component" value="Unassembled WGS sequence"/>
</dbReference>
<sequence length="648" mass="72245">MTRLFVQALLLALIALRSNMVLASNNTCFELPIVIVSPTKVKLPTETCNQPRLPAPDCMRDPVDANIEVIDNANGTMNCLKGNRTAVYPASVHYRGQSSLHFSKHQIAVDLKEANELLGFPADRTFVLNGPTVDGSLMRNHLAHWMFRGTDRYSPRTRHIVVFVRDRIDPNDWIPRYVGIYLALEKIAYTPNRVGLTELNSACKTNDELSGGWAWQNNPLGYGDYSPNIMLNEATGLFGAGERPILMFPEPRVLTQSMRDYFVSPKTGPLPRLYQYLYDNMTQPDGLEEHIDIGSFVDYFLHSELSMNSDAYRRSTFFFKDRDQPINAGPVWDFNLAYGKGGSKTTWLYTIHAFWKRLTCNYKFASLVQQRWTQLRSTTWSDKSIMSFLQTSAEPIRRQLKKCAEWKSDNLQCAFVKAKQSKGSYDDEVNKLIKAILGRAQWMDSSIAGFYKTLNHNICVAAGQLPAYNCAANGNDKGCLANPSSYSNAVEFPKPRKKMAAKPCKASNTSIERPSIDPCWLSAGVYMSDGSITPFCSGYGFCPGGPGAKCTCKKGHRPPTCAREGEIIPPHGGFPEDSMGAQKSSLNKPSGGLSSYKTLLFFLCALSAMALGVALATRQRRRQQYRRLYQPAVDATSGNAPELLYGTS</sequence>
<organism evidence="3 4">
    <name type="scientific">Phytophthora nicotianae P1976</name>
    <dbReference type="NCBI Taxonomy" id="1317066"/>
    <lineage>
        <taxon>Eukaryota</taxon>
        <taxon>Sar</taxon>
        <taxon>Stramenopiles</taxon>
        <taxon>Oomycota</taxon>
        <taxon>Peronosporomycetes</taxon>
        <taxon>Peronosporales</taxon>
        <taxon>Peronosporaceae</taxon>
        <taxon>Phytophthora</taxon>
    </lineage>
</organism>
<protein>
    <recommendedName>
        <fullName evidence="5">EGF-like domain-containing protein</fullName>
    </recommendedName>
</protein>
<evidence type="ECO:0000313" key="3">
    <source>
        <dbReference type="EMBL" id="ETO82253.1"/>
    </source>
</evidence>
<dbReference type="EMBL" id="ANJA01000742">
    <property type="protein sequence ID" value="ETO82253.1"/>
    <property type="molecule type" value="Genomic_DNA"/>
</dbReference>
<evidence type="ECO:0008006" key="5">
    <source>
        <dbReference type="Google" id="ProtNLM"/>
    </source>
</evidence>